<evidence type="ECO:0000313" key="2">
    <source>
        <dbReference type="EMBL" id="SCW42478.1"/>
    </source>
</evidence>
<dbReference type="EMBL" id="FMTS01000001">
    <property type="protein sequence ID" value="SCW42478.1"/>
    <property type="molecule type" value="Genomic_DNA"/>
</dbReference>
<proteinExistence type="predicted"/>
<evidence type="ECO:0000313" key="3">
    <source>
        <dbReference type="Proteomes" id="UP000199150"/>
    </source>
</evidence>
<dbReference type="PROSITE" id="PS51257">
    <property type="entry name" value="PROKAR_LIPOPROTEIN"/>
    <property type="match status" value="1"/>
</dbReference>
<protein>
    <submittedName>
        <fullName evidence="2">Predicted small secreted protein</fullName>
    </submittedName>
</protein>
<reference evidence="3" key="1">
    <citation type="submission" date="2016-10" db="EMBL/GenBank/DDBJ databases">
        <authorList>
            <person name="Varghese N."/>
            <person name="Submissions S."/>
        </authorList>
    </citation>
    <scope>NUCLEOTIDE SEQUENCE [LARGE SCALE GENOMIC DNA]</scope>
    <source>
        <strain evidence="3">CGMCC 1.3431</strain>
    </source>
</reference>
<dbReference type="AlphaFoldDB" id="A0A1G4QDP4"/>
<organism evidence="2 3">
    <name type="scientific">Asticcacaulis taihuensis</name>
    <dbReference type="NCBI Taxonomy" id="260084"/>
    <lineage>
        <taxon>Bacteria</taxon>
        <taxon>Pseudomonadati</taxon>
        <taxon>Pseudomonadota</taxon>
        <taxon>Alphaproteobacteria</taxon>
        <taxon>Caulobacterales</taxon>
        <taxon>Caulobacteraceae</taxon>
        <taxon>Asticcacaulis</taxon>
    </lineage>
</organism>
<accession>A0A1G4QDP4</accession>
<sequence>MKRFALIAVIALLPVLSACHTIQGVGKDITAVGKGMEDATH</sequence>
<keyword evidence="3" id="KW-1185">Reference proteome</keyword>
<keyword evidence="1" id="KW-0732">Signal</keyword>
<name>A0A1G4QDP4_9CAUL</name>
<feature type="chain" id="PRO_5011585163" evidence="1">
    <location>
        <begin position="21"/>
        <end position="41"/>
    </location>
</feature>
<evidence type="ECO:0000256" key="1">
    <source>
        <dbReference type="SAM" id="SignalP"/>
    </source>
</evidence>
<dbReference type="RefSeq" id="WP_090644673.1">
    <property type="nucleotide sequence ID" value="NZ_CBCRYE010000001.1"/>
</dbReference>
<dbReference type="Proteomes" id="UP000199150">
    <property type="component" value="Unassembled WGS sequence"/>
</dbReference>
<gene>
    <name evidence="2" type="ORF">SAMN02927928_1130</name>
</gene>
<feature type="signal peptide" evidence="1">
    <location>
        <begin position="1"/>
        <end position="20"/>
    </location>
</feature>
<dbReference type="STRING" id="260084.SAMN02927928_1130"/>